<proteinExistence type="predicted"/>
<evidence type="ECO:0000313" key="2">
    <source>
        <dbReference type="EMBL" id="MBE9040509.1"/>
    </source>
</evidence>
<organism evidence="2 3">
    <name type="scientific">Zarconia navalis LEGE 11467</name>
    <dbReference type="NCBI Taxonomy" id="1828826"/>
    <lineage>
        <taxon>Bacteria</taxon>
        <taxon>Bacillati</taxon>
        <taxon>Cyanobacteriota</taxon>
        <taxon>Cyanophyceae</taxon>
        <taxon>Oscillatoriophycideae</taxon>
        <taxon>Oscillatoriales</taxon>
        <taxon>Oscillatoriales incertae sedis</taxon>
        <taxon>Zarconia</taxon>
        <taxon>Zarconia navalis</taxon>
    </lineage>
</organism>
<reference evidence="2" key="1">
    <citation type="submission" date="2020-10" db="EMBL/GenBank/DDBJ databases">
        <authorList>
            <person name="Castelo-Branco R."/>
            <person name="Eusebio N."/>
            <person name="Adriana R."/>
            <person name="Vieira A."/>
            <person name="Brugerolle De Fraissinette N."/>
            <person name="Rezende De Castro R."/>
            <person name="Schneider M.P."/>
            <person name="Vasconcelos V."/>
            <person name="Leao P.N."/>
        </authorList>
    </citation>
    <scope>NUCLEOTIDE SEQUENCE</scope>
    <source>
        <strain evidence="2">LEGE 11467</strain>
    </source>
</reference>
<feature type="region of interest" description="Disordered" evidence="1">
    <location>
        <begin position="1"/>
        <end position="21"/>
    </location>
</feature>
<feature type="region of interest" description="Disordered" evidence="1">
    <location>
        <begin position="52"/>
        <end position="72"/>
    </location>
</feature>
<evidence type="ECO:0000256" key="1">
    <source>
        <dbReference type="SAM" id="MobiDB-lite"/>
    </source>
</evidence>
<accession>A0A928Z8G4</accession>
<gene>
    <name evidence="2" type="ORF">IQ235_06865</name>
</gene>
<dbReference type="RefSeq" id="WP_264320754.1">
    <property type="nucleotide sequence ID" value="NZ_JADEXN010000091.1"/>
</dbReference>
<keyword evidence="3" id="KW-1185">Reference proteome</keyword>
<name>A0A928Z8G4_9CYAN</name>
<protein>
    <submittedName>
        <fullName evidence="2">DUF2203 domain-containing protein</fullName>
    </submittedName>
</protein>
<dbReference type="Proteomes" id="UP000621799">
    <property type="component" value="Unassembled WGS sequence"/>
</dbReference>
<dbReference type="EMBL" id="JADEXN010000091">
    <property type="protein sequence ID" value="MBE9040509.1"/>
    <property type="molecule type" value="Genomic_DNA"/>
</dbReference>
<sequence length="129" mass="14916">MTSPPDPNRSPASNDTEDSDFESMLANVEKSLQALKQRHHQIQHDTERHAELTGQHEQLKKQLRRSKNPQLQAQLQTQLQKISQQLEELEIRLESTLMSWETLREPFWQAVRYGGLGIIIGWVLKSCSS</sequence>
<evidence type="ECO:0000313" key="3">
    <source>
        <dbReference type="Proteomes" id="UP000621799"/>
    </source>
</evidence>
<dbReference type="AlphaFoldDB" id="A0A928Z8G4"/>
<comment type="caution">
    <text evidence="2">The sequence shown here is derived from an EMBL/GenBank/DDBJ whole genome shotgun (WGS) entry which is preliminary data.</text>
</comment>